<reference evidence="4" key="1">
    <citation type="submission" date="2018-05" db="EMBL/GenBank/DDBJ databases">
        <authorList>
            <person name="Lanie J.A."/>
            <person name="Ng W.-L."/>
            <person name="Kazmierczak K.M."/>
            <person name="Andrzejewski T.M."/>
            <person name="Davidsen T.M."/>
            <person name="Wayne K.J."/>
            <person name="Tettelin H."/>
            <person name="Glass J.I."/>
            <person name="Rusch D."/>
            <person name="Podicherti R."/>
            <person name="Tsui H.-C.T."/>
            <person name="Winkler M.E."/>
        </authorList>
    </citation>
    <scope>NUCLEOTIDE SEQUENCE</scope>
</reference>
<dbReference type="PROSITE" id="PS00584">
    <property type="entry name" value="PFKB_KINASES_2"/>
    <property type="match status" value="1"/>
</dbReference>
<dbReference type="PANTHER" id="PTHR10584">
    <property type="entry name" value="SUGAR KINASE"/>
    <property type="match status" value="1"/>
</dbReference>
<feature type="domain" description="Carbohydrate kinase PfkB" evidence="3">
    <location>
        <begin position="24"/>
        <end position="274"/>
    </location>
</feature>
<dbReference type="GO" id="GO:0016301">
    <property type="term" value="F:kinase activity"/>
    <property type="evidence" value="ECO:0007669"/>
    <property type="project" value="UniProtKB-KW"/>
</dbReference>
<keyword evidence="1" id="KW-0808">Transferase</keyword>
<dbReference type="SUPFAM" id="SSF53613">
    <property type="entry name" value="Ribokinase-like"/>
    <property type="match status" value="1"/>
</dbReference>
<dbReference type="AlphaFoldDB" id="A0A381PGF0"/>
<proteinExistence type="predicted"/>
<dbReference type="InterPro" id="IPR011611">
    <property type="entry name" value="PfkB_dom"/>
</dbReference>
<dbReference type="InterPro" id="IPR002173">
    <property type="entry name" value="Carboh/pur_kinase_PfkB_CS"/>
</dbReference>
<dbReference type="Gene3D" id="3.40.1190.20">
    <property type="match status" value="1"/>
</dbReference>
<dbReference type="InterPro" id="IPR029056">
    <property type="entry name" value="Ribokinase-like"/>
</dbReference>
<gene>
    <name evidence="4" type="ORF">METZ01_LOCUS18945</name>
</gene>
<sequence>MSILVVGSVALDSVETPFGSADQVIGGSGVFFSAAASLLGPVRLVGVVGDDYPMEQLDFLTERGVDLAGVERTEGESFFWAGRYSYDLNSRDTLETRLGVFGDFAPQIPDEYRDSRYVFLGNIDPVLQLDVLDQMREPAAVICDTMNYWIEGSREALVELLKRVDILMVNDAEARQLAGDHNLLGAARWIQERGPRLVVVKKGEHGAILFGPDWMFFVPGFPLEVIFDPTGAGDSFAGGFVGYMASVDSQEPDDLRRAMVYGSVMGSFAVESFSVDRFRLLDEKEILHRIMEFKEMTAFEHQLVKSDG</sequence>
<evidence type="ECO:0000259" key="3">
    <source>
        <dbReference type="Pfam" id="PF00294"/>
    </source>
</evidence>
<accession>A0A381PGF0</accession>
<keyword evidence="2" id="KW-0418">Kinase</keyword>
<evidence type="ECO:0000256" key="1">
    <source>
        <dbReference type="ARBA" id="ARBA00022679"/>
    </source>
</evidence>
<organism evidence="4">
    <name type="scientific">marine metagenome</name>
    <dbReference type="NCBI Taxonomy" id="408172"/>
    <lineage>
        <taxon>unclassified sequences</taxon>
        <taxon>metagenomes</taxon>
        <taxon>ecological metagenomes</taxon>
    </lineage>
</organism>
<dbReference type="EMBL" id="UINC01000975">
    <property type="protein sequence ID" value="SUZ66091.1"/>
    <property type="molecule type" value="Genomic_DNA"/>
</dbReference>
<evidence type="ECO:0000313" key="4">
    <source>
        <dbReference type="EMBL" id="SUZ66091.1"/>
    </source>
</evidence>
<dbReference type="Pfam" id="PF00294">
    <property type="entry name" value="PfkB"/>
    <property type="match status" value="1"/>
</dbReference>
<dbReference type="GO" id="GO:0005829">
    <property type="term" value="C:cytosol"/>
    <property type="evidence" value="ECO:0007669"/>
    <property type="project" value="TreeGrafter"/>
</dbReference>
<dbReference type="PANTHER" id="PTHR10584:SF166">
    <property type="entry name" value="RIBOKINASE"/>
    <property type="match status" value="1"/>
</dbReference>
<protein>
    <recommendedName>
        <fullName evidence="3">Carbohydrate kinase PfkB domain-containing protein</fullName>
    </recommendedName>
</protein>
<evidence type="ECO:0000256" key="2">
    <source>
        <dbReference type="ARBA" id="ARBA00022777"/>
    </source>
</evidence>
<name>A0A381PGF0_9ZZZZ</name>